<dbReference type="OrthoDB" id="1151509at2"/>
<dbReference type="PROSITE" id="PS51257">
    <property type="entry name" value="PROKAR_LIPOPROTEIN"/>
    <property type="match status" value="1"/>
</dbReference>
<evidence type="ECO:0000256" key="1">
    <source>
        <dbReference type="SAM" id="Coils"/>
    </source>
</evidence>
<evidence type="ECO:0000313" key="2">
    <source>
        <dbReference type="EMBL" id="TSE05227.1"/>
    </source>
</evidence>
<sequence length="133" mass="14527">MKTKLKILTVLSLLLFSSCYDFNRKQNELDAESNGKAILLEAESSKKAMIEEAKAKNEAATLEAEAKIKIAKAEAQAEVERAKGVAEANKIIGASLKGNDAYLRYLWITGLKDGKGERIYIPTEAGLPILEAK</sequence>
<organism evidence="2 3">
    <name type="scientific">Aquimarina algiphila</name>
    <dbReference type="NCBI Taxonomy" id="2047982"/>
    <lineage>
        <taxon>Bacteria</taxon>
        <taxon>Pseudomonadati</taxon>
        <taxon>Bacteroidota</taxon>
        <taxon>Flavobacteriia</taxon>
        <taxon>Flavobacteriales</taxon>
        <taxon>Flavobacteriaceae</taxon>
        <taxon>Aquimarina</taxon>
    </lineage>
</organism>
<keyword evidence="3" id="KW-1185">Reference proteome</keyword>
<protein>
    <recommendedName>
        <fullName evidence="4">Membrane protease subunit</fullName>
    </recommendedName>
</protein>
<name>A0A554VE09_9FLAO</name>
<proteinExistence type="predicted"/>
<comment type="caution">
    <text evidence="2">The sequence shown here is derived from an EMBL/GenBank/DDBJ whole genome shotgun (WGS) entry which is preliminary data.</text>
</comment>
<evidence type="ECO:0000313" key="3">
    <source>
        <dbReference type="Proteomes" id="UP000318833"/>
    </source>
</evidence>
<accession>A0A554VE09</accession>
<dbReference type="EMBL" id="VLNR01000064">
    <property type="protein sequence ID" value="TSE05227.1"/>
    <property type="molecule type" value="Genomic_DNA"/>
</dbReference>
<dbReference type="AlphaFoldDB" id="A0A554VE09"/>
<gene>
    <name evidence="2" type="ORF">FOF46_23475</name>
</gene>
<reference evidence="2 3" key="1">
    <citation type="submission" date="2019-07" db="EMBL/GenBank/DDBJ databases">
        <title>The draft genome sequence of Aquimarina algiphila M91.</title>
        <authorList>
            <person name="Meng X."/>
        </authorList>
    </citation>
    <scope>NUCLEOTIDE SEQUENCE [LARGE SCALE GENOMIC DNA]</scope>
    <source>
        <strain evidence="2 3">M91</strain>
    </source>
</reference>
<dbReference type="RefSeq" id="WP_143918152.1">
    <property type="nucleotide sequence ID" value="NZ_CANMXV010000133.1"/>
</dbReference>
<feature type="coiled-coil region" evidence="1">
    <location>
        <begin position="45"/>
        <end position="83"/>
    </location>
</feature>
<evidence type="ECO:0008006" key="4">
    <source>
        <dbReference type="Google" id="ProtNLM"/>
    </source>
</evidence>
<keyword evidence="1" id="KW-0175">Coiled coil</keyword>
<dbReference type="Proteomes" id="UP000318833">
    <property type="component" value="Unassembled WGS sequence"/>
</dbReference>